<evidence type="ECO:0000313" key="1">
    <source>
        <dbReference type="EMBL" id="MFC7291523.1"/>
    </source>
</evidence>
<protein>
    <submittedName>
        <fullName evidence="1">Uncharacterized protein</fullName>
    </submittedName>
</protein>
<sequence length="68" mass="7779">MVHSLALNAPLGECRVERLMMSYPFWRLNGAVEQLCCGKGNLAERLIAAVQYLPPLLERDFPEEFQKD</sequence>
<name>A0ABW2IKU0_9PROT</name>
<comment type="caution">
    <text evidence="1">The sequence shown here is derived from an EMBL/GenBank/DDBJ whole genome shotgun (WGS) entry which is preliminary data.</text>
</comment>
<organism evidence="1 2">
    <name type="scientific">Hirschia litorea</name>
    <dbReference type="NCBI Taxonomy" id="1199156"/>
    <lineage>
        <taxon>Bacteria</taxon>
        <taxon>Pseudomonadati</taxon>
        <taxon>Pseudomonadota</taxon>
        <taxon>Alphaproteobacteria</taxon>
        <taxon>Hyphomonadales</taxon>
        <taxon>Hyphomonadaceae</taxon>
        <taxon>Hirschia</taxon>
    </lineage>
</organism>
<dbReference type="EMBL" id="JBHTBR010000004">
    <property type="protein sequence ID" value="MFC7291523.1"/>
    <property type="molecule type" value="Genomic_DNA"/>
</dbReference>
<keyword evidence="2" id="KW-1185">Reference proteome</keyword>
<evidence type="ECO:0000313" key="2">
    <source>
        <dbReference type="Proteomes" id="UP001596492"/>
    </source>
</evidence>
<gene>
    <name evidence="1" type="ORF">ACFQS8_07845</name>
</gene>
<proteinExistence type="predicted"/>
<dbReference type="Proteomes" id="UP001596492">
    <property type="component" value="Unassembled WGS sequence"/>
</dbReference>
<reference evidence="2" key="1">
    <citation type="journal article" date="2019" name="Int. J. Syst. Evol. Microbiol.">
        <title>The Global Catalogue of Microorganisms (GCM) 10K type strain sequencing project: providing services to taxonomists for standard genome sequencing and annotation.</title>
        <authorList>
            <consortium name="The Broad Institute Genomics Platform"/>
            <consortium name="The Broad Institute Genome Sequencing Center for Infectious Disease"/>
            <person name="Wu L."/>
            <person name="Ma J."/>
        </authorList>
    </citation>
    <scope>NUCLEOTIDE SEQUENCE [LARGE SCALE GENOMIC DNA]</scope>
    <source>
        <strain evidence="2">CCUG 51308</strain>
    </source>
</reference>
<dbReference type="RefSeq" id="WP_382166755.1">
    <property type="nucleotide sequence ID" value="NZ_JBHTBR010000004.1"/>
</dbReference>
<accession>A0ABW2IKU0</accession>